<dbReference type="InterPro" id="IPR006171">
    <property type="entry name" value="TOPRIM_dom"/>
</dbReference>
<reference evidence="2 3" key="1">
    <citation type="submission" date="2020-08" db="EMBL/GenBank/DDBJ databases">
        <title>A Genomic Blueprint of the Chicken Gut Microbiome.</title>
        <authorList>
            <person name="Gilroy R."/>
            <person name="Ravi A."/>
            <person name="Getino M."/>
            <person name="Pursley I."/>
            <person name="Horton D.L."/>
            <person name="Alikhan N.-F."/>
            <person name="Baker D."/>
            <person name="Gharbi K."/>
            <person name="Hall N."/>
            <person name="Watson M."/>
            <person name="Adriaenssens E.M."/>
            <person name="Foster-Nyarko E."/>
            <person name="Jarju S."/>
            <person name="Secka A."/>
            <person name="Antonio M."/>
            <person name="Oren A."/>
            <person name="Chaudhuri R."/>
            <person name="La Ragione R.M."/>
            <person name="Hildebrand F."/>
            <person name="Pallen M.J."/>
        </authorList>
    </citation>
    <scope>NUCLEOTIDE SEQUENCE [LARGE SCALE GENOMIC DNA]</scope>
    <source>
        <strain evidence="2 3">Sa1BUA8</strain>
    </source>
</reference>
<dbReference type="InterPro" id="IPR013264">
    <property type="entry name" value="DNAG_N"/>
</dbReference>
<organism evidence="2 3">
    <name type="scientific">Oerskovia douganii</name>
    <dbReference type="NCBI Taxonomy" id="2762210"/>
    <lineage>
        <taxon>Bacteria</taxon>
        <taxon>Bacillati</taxon>
        <taxon>Actinomycetota</taxon>
        <taxon>Actinomycetes</taxon>
        <taxon>Micrococcales</taxon>
        <taxon>Cellulomonadaceae</taxon>
        <taxon>Oerskovia</taxon>
    </lineage>
</organism>
<protein>
    <submittedName>
        <fullName evidence="2">Toprim domain-containing protein</fullName>
    </submittedName>
</protein>
<dbReference type="Gene3D" id="3.90.980.10">
    <property type="entry name" value="DNA primase, catalytic core, N-terminal domain"/>
    <property type="match status" value="1"/>
</dbReference>
<accession>A0A9D5UE10</accession>
<dbReference type="GO" id="GO:0006269">
    <property type="term" value="P:DNA replication, synthesis of primer"/>
    <property type="evidence" value="ECO:0007669"/>
    <property type="project" value="TreeGrafter"/>
</dbReference>
<evidence type="ECO:0000259" key="1">
    <source>
        <dbReference type="SMART" id="SM00493"/>
    </source>
</evidence>
<evidence type="ECO:0000313" key="3">
    <source>
        <dbReference type="Proteomes" id="UP000822993"/>
    </source>
</evidence>
<comment type="caution">
    <text evidence="2">The sequence shown here is derived from an EMBL/GenBank/DDBJ whole genome shotgun (WGS) entry which is preliminary data.</text>
</comment>
<dbReference type="Proteomes" id="UP000822993">
    <property type="component" value="Unassembled WGS sequence"/>
</dbReference>
<gene>
    <name evidence="2" type="ORF">H9623_18425</name>
</gene>
<evidence type="ECO:0000313" key="2">
    <source>
        <dbReference type="EMBL" id="MBE7702271.1"/>
    </source>
</evidence>
<dbReference type="PANTHER" id="PTHR30313:SF2">
    <property type="entry name" value="DNA PRIMASE"/>
    <property type="match status" value="1"/>
</dbReference>
<dbReference type="RefSeq" id="WP_193721463.1">
    <property type="nucleotide sequence ID" value="NZ_JACSPN010000039.1"/>
</dbReference>
<dbReference type="AlphaFoldDB" id="A0A9D5UE10"/>
<dbReference type="Gene3D" id="3.40.1360.10">
    <property type="match status" value="1"/>
</dbReference>
<dbReference type="SMART" id="SM00493">
    <property type="entry name" value="TOPRIM"/>
    <property type="match status" value="1"/>
</dbReference>
<proteinExistence type="predicted"/>
<dbReference type="EMBL" id="JACSPN010000039">
    <property type="protein sequence ID" value="MBE7702271.1"/>
    <property type="molecule type" value="Genomic_DNA"/>
</dbReference>
<dbReference type="InterPro" id="IPR050219">
    <property type="entry name" value="DnaG_primase"/>
</dbReference>
<dbReference type="InterPro" id="IPR037068">
    <property type="entry name" value="DNA_primase_core_N_sf"/>
</dbReference>
<dbReference type="SUPFAM" id="SSF56731">
    <property type="entry name" value="DNA primase core"/>
    <property type="match status" value="1"/>
</dbReference>
<dbReference type="Pfam" id="PF08275">
    <property type="entry name" value="DNAG_N"/>
    <property type="match status" value="1"/>
</dbReference>
<dbReference type="PANTHER" id="PTHR30313">
    <property type="entry name" value="DNA PRIMASE"/>
    <property type="match status" value="1"/>
</dbReference>
<feature type="domain" description="Toprim" evidence="1">
    <location>
        <begin position="155"/>
        <end position="230"/>
    </location>
</feature>
<sequence>MTVELSRERVVAINEAAWEFWRFHANSTEDWTRAYLARRGLRGLQAGYAPEGWARLVGRMRSRGYSPDELVAAGLAFRTEKGQIGDVFRDRLVLPYRDAQGAIIGFTARRNPATDDVDDAPAKYLNTTSTAAFDKSRDLYGLDPAAVRRIRAGVPVVVAEGALDVEAIRRTGADVVPLSGCGTAITTTHLDQLRATHPSAVGRLIVTLDSDQAGQAAAVRVWAMMLPAEQASAQAARLHPGADPADYLRCGRRQDLTAALTNARPLTQVVVDQHLAAADLEHIEGRVAAVRAIASELAHLPAAHLATTTAFLTARMSEDLDPQTITDEIIAAHLSQAGQAG</sequence>
<keyword evidence="3" id="KW-1185">Reference proteome</keyword>
<dbReference type="GO" id="GO:0005737">
    <property type="term" value="C:cytoplasm"/>
    <property type="evidence" value="ECO:0007669"/>
    <property type="project" value="TreeGrafter"/>
</dbReference>
<name>A0A9D5UE10_9CELL</name>
<dbReference type="Pfam" id="PF13155">
    <property type="entry name" value="Toprim_2"/>
    <property type="match status" value="1"/>
</dbReference>